<dbReference type="InterPro" id="IPR019155">
    <property type="entry name" value="CLEC16A/TT9_N"/>
</dbReference>
<dbReference type="PANTHER" id="PTHR21481:SF0">
    <property type="entry name" value="PROTEIN CLEC16A"/>
    <property type="match status" value="1"/>
</dbReference>
<sequence length="832" mass="94962">MWNWLTGAPKQDDKRTRSIFSSMWTNSLLALTPDPSPCKTELTLEKLYFINSQLKNYRKLPMHLLIESLRAMSEYLVFADQHQRIDSRSAEASKAASFFDFFGEKNIVARLLEMGNDALATPVQVQMLQTLSIWFQNISSRTVLFYILSNNFVNRLLQCPFSIMTDEDVRDWYVTLLKALALRLDTETVQFFLDQRRGEFSLFTQAIKFRQSSESMIQIAIKTIMLQILQVNDPRVHQFLLLESNFIYFDELIDNLMHTALKTQKVLNDRKTIEPKKAFTYQDGIHAASLDQNLEGFCSQLYYLQDLLQVNVPDLAYRLGSIFYERHVKAFLVASLLPTCQPPAQRVCTALATFLLAQIFQVIEYAPLVNATCFLLFYIEQLSDCSYSAMTFGAGASSTHYKSSTLPSSKFLFRTHSSERCTEQVCYFKTRFQYGEWPIEEVSQLEISGQNCIRGSILKLVTSSDPLLSYNAMLLLWHACRNSSVDRLLLKEVKILEARESSSIDSENSDTDQEVREASSLESIMSASSADSTTRLKSCKASSKEIERSCLIDPLLLALNPIDSRLRNLELAIHLLLQTVSKESVELIRPLDDRQAHTFKEILSRSAERVMLNLNDKLPESDCIQVIEDEVLSFRAPSSISSRFLMRQRNQLATSTNEGNPKSLRRAVGVFLTLRNAYRSLYPTIHDDLDRVLLFRHAKTQELHRAFQKHTLIKLEDMVSLSCVWNPQASGAFILSPEAIILVQVCNEADSGHAEFFLPIHSTKCTNDIQNSRMLHLVAPSNITKARISILFENDNDCSQAQAHIQISCTEVCAFKLQTFQQCLDAFVQMDR</sequence>
<dbReference type="GO" id="GO:1901096">
    <property type="term" value="P:regulation of autophagosome maturation"/>
    <property type="evidence" value="ECO:0007669"/>
    <property type="project" value="TreeGrafter"/>
</dbReference>
<accession>F0WQL3</accession>
<dbReference type="EMBL" id="FR824246">
    <property type="protein sequence ID" value="CCA23622.1"/>
    <property type="molecule type" value="Genomic_DNA"/>
</dbReference>
<protein>
    <submittedName>
        <fullName evidence="3">Uncharacterized protein AlNc14C201G8680</fullName>
    </submittedName>
</protein>
<gene>
    <name evidence="3" type="primary">AlNc14C201G8680</name>
    <name evidence="3" type="ORF">ALNC14_097660</name>
</gene>
<dbReference type="GO" id="GO:0006914">
    <property type="term" value="P:autophagy"/>
    <property type="evidence" value="ECO:0007669"/>
    <property type="project" value="UniProtKB-KW"/>
</dbReference>
<dbReference type="GO" id="GO:0005794">
    <property type="term" value="C:Golgi apparatus"/>
    <property type="evidence" value="ECO:0007669"/>
    <property type="project" value="TreeGrafter"/>
</dbReference>
<reference evidence="3" key="1">
    <citation type="journal article" date="2011" name="PLoS Biol.">
        <title>Gene gain and loss during evolution of obligate parasitism in the white rust pathogen of Arabidopsis thaliana.</title>
        <authorList>
            <person name="Kemen E."/>
            <person name="Gardiner A."/>
            <person name="Schultz-Larsen T."/>
            <person name="Kemen A.C."/>
            <person name="Balmuth A.L."/>
            <person name="Robert-Seilaniantz A."/>
            <person name="Bailey K."/>
            <person name="Holub E."/>
            <person name="Studholme D.J."/>
            <person name="Maclean D."/>
            <person name="Jones J.D."/>
        </authorList>
    </citation>
    <scope>NUCLEOTIDE SEQUENCE</scope>
</reference>
<dbReference type="GO" id="GO:0016197">
    <property type="term" value="P:endosomal transport"/>
    <property type="evidence" value="ECO:0007669"/>
    <property type="project" value="TreeGrafter"/>
</dbReference>
<evidence type="ECO:0000256" key="1">
    <source>
        <dbReference type="ARBA" id="ARBA00023006"/>
    </source>
</evidence>
<dbReference type="HOGENOM" id="CLU_011624_0_0_1"/>
<keyword evidence="1" id="KW-0072">Autophagy</keyword>
<dbReference type="AlphaFoldDB" id="F0WQL3"/>
<dbReference type="InterPro" id="IPR039272">
    <property type="entry name" value="CLEC16A/TT9"/>
</dbReference>
<feature type="domain" description="FPL" evidence="2">
    <location>
        <begin position="93"/>
        <end position="229"/>
    </location>
</feature>
<dbReference type="PANTHER" id="PTHR21481">
    <property type="entry name" value="PROTEIN CLEC16A"/>
    <property type="match status" value="1"/>
</dbReference>
<organism evidence="3">
    <name type="scientific">Albugo laibachii Nc14</name>
    <dbReference type="NCBI Taxonomy" id="890382"/>
    <lineage>
        <taxon>Eukaryota</taxon>
        <taxon>Sar</taxon>
        <taxon>Stramenopiles</taxon>
        <taxon>Oomycota</taxon>
        <taxon>Peronosporomycetes</taxon>
        <taxon>Albuginales</taxon>
        <taxon>Albuginaceae</taxon>
        <taxon>Albugo</taxon>
    </lineage>
</organism>
<name>F0WQL3_9STRA</name>
<reference evidence="3" key="2">
    <citation type="submission" date="2011-02" db="EMBL/GenBank/DDBJ databases">
        <authorList>
            <person name="MacLean D."/>
        </authorList>
    </citation>
    <scope>NUCLEOTIDE SEQUENCE</scope>
</reference>
<evidence type="ECO:0000313" key="3">
    <source>
        <dbReference type="EMBL" id="CCA23622.1"/>
    </source>
</evidence>
<evidence type="ECO:0000259" key="2">
    <source>
        <dbReference type="Pfam" id="PF09758"/>
    </source>
</evidence>
<dbReference type="Pfam" id="PF09758">
    <property type="entry name" value="FPL"/>
    <property type="match status" value="1"/>
</dbReference>
<dbReference type="GO" id="GO:0007034">
    <property type="term" value="P:vacuolar transport"/>
    <property type="evidence" value="ECO:0007669"/>
    <property type="project" value="TreeGrafter"/>
</dbReference>
<dbReference type="GO" id="GO:0005770">
    <property type="term" value="C:late endosome"/>
    <property type="evidence" value="ECO:0007669"/>
    <property type="project" value="TreeGrafter"/>
</dbReference>
<proteinExistence type="predicted"/>